<dbReference type="EMBL" id="FVZE01000009">
    <property type="protein sequence ID" value="SLK08888.1"/>
    <property type="molecule type" value="Genomic_DNA"/>
</dbReference>
<sequence>MPASVSPERELAIIPLVVSSPLPVKFGGPASAAAGAAKAQELMEVIQLALKPPVVAGAELPIASRSDWKPSPASAAIVHEAMREDTEVPLFFAAGASLTELALAWLAEPKIGRRLKLVWIGGREHPGLAYPPPGPDEAEFNFAVDAPAAQIIFNESDIEIWQVPRDVYRQVLYSMAELNELAMTSPLARYLKRDLDNMEAALAKIPGFPSRPSSEVYVLGDSPLVTLTALMTPIQPDPASSHYRLMPTPRLTVDGHYEDNPGGRPMRVYTAVDTSLTIRDMVAKFRARPRPE</sequence>
<feature type="domain" description="Inosine/uridine-preferring nucleoside hydrolase" evidence="3">
    <location>
        <begin position="28"/>
        <end position="198"/>
    </location>
</feature>
<name>A0A1U6ILJ0_9SPHN</name>
<dbReference type="GO" id="GO:0005829">
    <property type="term" value="C:cytosol"/>
    <property type="evidence" value="ECO:0007669"/>
    <property type="project" value="TreeGrafter"/>
</dbReference>
<dbReference type="GO" id="GO:0006152">
    <property type="term" value="P:purine nucleoside catabolic process"/>
    <property type="evidence" value="ECO:0007669"/>
    <property type="project" value="TreeGrafter"/>
</dbReference>
<dbReference type="Pfam" id="PF01156">
    <property type="entry name" value="IU_nuc_hydro"/>
    <property type="match status" value="1"/>
</dbReference>
<dbReference type="InterPro" id="IPR023186">
    <property type="entry name" value="IUNH"/>
</dbReference>
<keyword evidence="1 4" id="KW-0378">Hydrolase</keyword>
<evidence type="ECO:0000259" key="3">
    <source>
        <dbReference type="Pfam" id="PF01156"/>
    </source>
</evidence>
<accession>A0A1U6ILJ0</accession>
<reference evidence="5" key="1">
    <citation type="submission" date="2017-02" db="EMBL/GenBank/DDBJ databases">
        <authorList>
            <person name="Varghese N."/>
            <person name="Submissions S."/>
        </authorList>
    </citation>
    <scope>NUCLEOTIDE SEQUENCE [LARGE SCALE GENOMIC DNA]</scope>
    <source>
        <strain evidence="5">SM117</strain>
    </source>
</reference>
<dbReference type="InterPro" id="IPR001910">
    <property type="entry name" value="Inosine/uridine_hydrolase_dom"/>
</dbReference>
<dbReference type="STRING" id="428990.SAMN06295987_10924"/>
<dbReference type="PANTHER" id="PTHR12304">
    <property type="entry name" value="INOSINE-URIDINE PREFERRING NUCLEOSIDE HYDROLASE"/>
    <property type="match status" value="1"/>
</dbReference>
<dbReference type="RefSeq" id="WP_079731604.1">
    <property type="nucleotide sequence ID" value="NZ_FVZE01000009.1"/>
</dbReference>
<gene>
    <name evidence="4" type="ORF">SAMN06295987_10924</name>
</gene>
<dbReference type="GO" id="GO:0008477">
    <property type="term" value="F:purine nucleosidase activity"/>
    <property type="evidence" value="ECO:0007669"/>
    <property type="project" value="TreeGrafter"/>
</dbReference>
<dbReference type="PANTHER" id="PTHR12304:SF4">
    <property type="entry name" value="URIDINE NUCLEOSIDASE"/>
    <property type="match status" value="1"/>
</dbReference>
<evidence type="ECO:0000313" key="5">
    <source>
        <dbReference type="Proteomes" id="UP000190989"/>
    </source>
</evidence>
<dbReference type="AlphaFoldDB" id="A0A1U6ILJ0"/>
<evidence type="ECO:0000256" key="2">
    <source>
        <dbReference type="ARBA" id="ARBA00023295"/>
    </source>
</evidence>
<organism evidence="4 5">
    <name type="scientific">Novosphingobium mathurense</name>
    <dbReference type="NCBI Taxonomy" id="428990"/>
    <lineage>
        <taxon>Bacteria</taxon>
        <taxon>Pseudomonadati</taxon>
        <taxon>Pseudomonadota</taxon>
        <taxon>Alphaproteobacteria</taxon>
        <taxon>Sphingomonadales</taxon>
        <taxon>Sphingomonadaceae</taxon>
        <taxon>Novosphingobium</taxon>
    </lineage>
</organism>
<keyword evidence="5" id="KW-1185">Reference proteome</keyword>
<evidence type="ECO:0000313" key="4">
    <source>
        <dbReference type="EMBL" id="SLK08888.1"/>
    </source>
</evidence>
<keyword evidence="2" id="KW-0326">Glycosidase</keyword>
<dbReference type="InterPro" id="IPR036452">
    <property type="entry name" value="Ribo_hydro-like"/>
</dbReference>
<proteinExistence type="predicted"/>
<dbReference type="Proteomes" id="UP000190989">
    <property type="component" value="Unassembled WGS sequence"/>
</dbReference>
<protein>
    <submittedName>
        <fullName evidence="4">Inosine-uridine preferring nucleoside hydrolase</fullName>
    </submittedName>
</protein>
<evidence type="ECO:0000256" key="1">
    <source>
        <dbReference type="ARBA" id="ARBA00022801"/>
    </source>
</evidence>
<dbReference type="Gene3D" id="3.90.245.10">
    <property type="entry name" value="Ribonucleoside hydrolase-like"/>
    <property type="match status" value="1"/>
</dbReference>
<dbReference type="SUPFAM" id="SSF53590">
    <property type="entry name" value="Nucleoside hydrolase"/>
    <property type="match status" value="1"/>
</dbReference>